<comment type="function">
    <text evidence="12">Catalyzes the NADPH-dependent reduction of beta-ketoacyl-ACP substrates to beta-hydroxyacyl-ACP products, the first reductive step in the elongation cycle of fatty acid biosynthesis.</text>
</comment>
<dbReference type="InterPro" id="IPR002347">
    <property type="entry name" value="SDR_fam"/>
</dbReference>
<feature type="active site" description="Proton acceptor" evidence="10">
    <location>
        <position position="153"/>
    </location>
</feature>
<evidence type="ECO:0000256" key="5">
    <source>
        <dbReference type="ARBA" id="ARBA00022832"/>
    </source>
</evidence>
<name>Q3B6L0_CHLL3</name>
<dbReference type="InterPro" id="IPR011284">
    <property type="entry name" value="3oxo_ACP_reduc"/>
</dbReference>
<dbReference type="UniPathway" id="UPA00094"/>
<evidence type="ECO:0000259" key="13">
    <source>
        <dbReference type="SMART" id="SM00822"/>
    </source>
</evidence>
<dbReference type="NCBIfam" id="NF004198">
    <property type="entry name" value="PRK05653.1-3"/>
    <property type="match status" value="1"/>
</dbReference>
<keyword evidence="4 12" id="KW-0444">Lipid biosynthesis</keyword>
<dbReference type="Pfam" id="PF13561">
    <property type="entry name" value="adh_short_C2"/>
    <property type="match status" value="1"/>
</dbReference>
<evidence type="ECO:0000256" key="3">
    <source>
        <dbReference type="ARBA" id="ARBA00012948"/>
    </source>
</evidence>
<comment type="subunit">
    <text evidence="12">Homotetramer.</text>
</comment>
<evidence type="ECO:0000256" key="9">
    <source>
        <dbReference type="ARBA" id="ARBA00023160"/>
    </source>
</evidence>
<proteinExistence type="inferred from homology"/>
<keyword evidence="9 12" id="KW-0275">Fatty acid biosynthesis</keyword>
<comment type="pathway">
    <text evidence="1 12">Lipid metabolism; fatty acid biosynthesis.</text>
</comment>
<dbReference type="PRINTS" id="PR00081">
    <property type="entry name" value="GDHRDH"/>
</dbReference>
<dbReference type="InterPro" id="IPR057326">
    <property type="entry name" value="KR_dom"/>
</dbReference>
<evidence type="ECO:0000256" key="1">
    <source>
        <dbReference type="ARBA" id="ARBA00005194"/>
    </source>
</evidence>
<dbReference type="NCBIfam" id="NF005559">
    <property type="entry name" value="PRK07231.1"/>
    <property type="match status" value="1"/>
</dbReference>
<dbReference type="PROSITE" id="PS00061">
    <property type="entry name" value="ADH_SHORT"/>
    <property type="match status" value="1"/>
</dbReference>
<feature type="binding site" evidence="11">
    <location>
        <position position="186"/>
    </location>
    <ligand>
        <name>NADP(+)</name>
        <dbReference type="ChEBI" id="CHEBI:58349"/>
    </ligand>
</feature>
<keyword evidence="6 11" id="KW-0521">NADP</keyword>
<keyword evidence="5 12" id="KW-0276">Fatty acid metabolism</keyword>
<dbReference type="STRING" id="319225.Plut_0131"/>
<feature type="binding site" evidence="11">
    <location>
        <position position="88"/>
    </location>
    <ligand>
        <name>NADP(+)</name>
        <dbReference type="ChEBI" id="CHEBI:58349"/>
    </ligand>
</feature>
<dbReference type="InterPro" id="IPR036291">
    <property type="entry name" value="NAD(P)-bd_dom_sf"/>
</dbReference>
<evidence type="ECO:0000256" key="8">
    <source>
        <dbReference type="ARBA" id="ARBA00023098"/>
    </source>
</evidence>
<evidence type="ECO:0000313" key="15">
    <source>
        <dbReference type="Proteomes" id="UP000002709"/>
    </source>
</evidence>
<comment type="catalytic activity">
    <reaction evidence="12">
        <text>a (3R)-hydroxyacyl-[ACP] + NADP(+) = a 3-oxoacyl-[ACP] + NADPH + H(+)</text>
        <dbReference type="Rhea" id="RHEA:17397"/>
        <dbReference type="Rhea" id="RHEA-COMP:9916"/>
        <dbReference type="Rhea" id="RHEA-COMP:9945"/>
        <dbReference type="ChEBI" id="CHEBI:15378"/>
        <dbReference type="ChEBI" id="CHEBI:57783"/>
        <dbReference type="ChEBI" id="CHEBI:58349"/>
        <dbReference type="ChEBI" id="CHEBI:78776"/>
        <dbReference type="ChEBI" id="CHEBI:78827"/>
        <dbReference type="EC" id="1.1.1.100"/>
    </reaction>
</comment>
<dbReference type="NCBIfam" id="TIGR01830">
    <property type="entry name" value="3oxo_ACP_reduc"/>
    <property type="match status" value="1"/>
</dbReference>
<evidence type="ECO:0000256" key="11">
    <source>
        <dbReference type="PIRSR" id="PIRSR611284-2"/>
    </source>
</evidence>
<protein>
    <recommendedName>
        <fullName evidence="3 12">3-oxoacyl-[acyl-carrier-protein] reductase</fullName>
        <ecNumber evidence="3 12">1.1.1.100</ecNumber>
    </recommendedName>
</protein>
<dbReference type="CDD" id="cd05333">
    <property type="entry name" value="BKR_SDR_c"/>
    <property type="match status" value="1"/>
</dbReference>
<sequence length="245" mass="25941">MFEGKIAVITGAARGIGQAIAWNLAAGGADIVLCDIKEEWLQDTAEGVRKAGRKVWCFELDVTNTDAVQKAFNDIAAATGTIDILVNNAGITRDGLLMRMSEEDWDAVLTVNLKGTFSCTKAVSRIMMKQRSGSIVNIASIIGLMGNAGQANYAASKGGVISFTKSVAKELASRNIRVNAVAPGFISSKMTDALSDDVRQKMLEAIPLSRFGNPEDVADVVSFLAGDRSAYITGEVINISGGMVM</sequence>
<keyword evidence="15" id="KW-1185">Reference proteome</keyword>
<dbReference type="PANTHER" id="PTHR42760:SF133">
    <property type="entry name" value="3-OXOACYL-[ACYL-CARRIER-PROTEIN] REDUCTASE"/>
    <property type="match status" value="1"/>
</dbReference>
<organism evidence="14 15">
    <name type="scientific">Chlorobium luteolum (strain DSM 273 / BCRC 81028 / 2530)</name>
    <name type="common">Pelodictyon luteolum</name>
    <dbReference type="NCBI Taxonomy" id="319225"/>
    <lineage>
        <taxon>Bacteria</taxon>
        <taxon>Pseudomonadati</taxon>
        <taxon>Chlorobiota</taxon>
        <taxon>Chlorobiia</taxon>
        <taxon>Chlorobiales</taxon>
        <taxon>Chlorobiaceae</taxon>
        <taxon>Chlorobium/Pelodictyon group</taxon>
        <taxon>Pelodictyon</taxon>
    </lineage>
</organism>
<dbReference type="KEGG" id="plt:Plut_0131"/>
<dbReference type="SUPFAM" id="SSF51735">
    <property type="entry name" value="NAD(P)-binding Rossmann-fold domains"/>
    <property type="match status" value="1"/>
</dbReference>
<feature type="domain" description="Ketoreductase" evidence="13">
    <location>
        <begin position="5"/>
        <end position="189"/>
    </location>
</feature>
<dbReference type="PANTHER" id="PTHR42760">
    <property type="entry name" value="SHORT-CHAIN DEHYDROGENASES/REDUCTASES FAMILY MEMBER"/>
    <property type="match status" value="1"/>
</dbReference>
<dbReference type="GO" id="GO:0030497">
    <property type="term" value="P:fatty acid elongation"/>
    <property type="evidence" value="ECO:0007669"/>
    <property type="project" value="UniProtKB-ARBA"/>
</dbReference>
<evidence type="ECO:0000313" key="14">
    <source>
        <dbReference type="EMBL" id="ABB23021.1"/>
    </source>
</evidence>
<dbReference type="GO" id="GO:0051287">
    <property type="term" value="F:NAD binding"/>
    <property type="evidence" value="ECO:0007669"/>
    <property type="project" value="UniProtKB-UniRule"/>
</dbReference>
<evidence type="ECO:0000256" key="6">
    <source>
        <dbReference type="ARBA" id="ARBA00022857"/>
    </source>
</evidence>
<dbReference type="InterPro" id="IPR020904">
    <property type="entry name" value="Sc_DH/Rdtase_CS"/>
</dbReference>
<dbReference type="FunFam" id="3.40.50.720:FF:000037">
    <property type="entry name" value="3-oxoacyl-[acyl-carrier-protein] reductase FabG"/>
    <property type="match status" value="1"/>
</dbReference>
<evidence type="ECO:0000256" key="2">
    <source>
        <dbReference type="ARBA" id="ARBA00006484"/>
    </source>
</evidence>
<dbReference type="RefSeq" id="WP_011356897.1">
    <property type="nucleotide sequence ID" value="NC_007512.1"/>
</dbReference>
<dbReference type="OrthoDB" id="9788235at2"/>
<evidence type="ECO:0000256" key="12">
    <source>
        <dbReference type="RuleBase" id="RU366074"/>
    </source>
</evidence>
<feature type="binding site" evidence="11">
    <location>
        <begin position="11"/>
        <end position="14"/>
    </location>
    <ligand>
        <name>NADP(+)</name>
        <dbReference type="ChEBI" id="CHEBI:58349"/>
    </ligand>
</feature>
<dbReference type="NCBIfam" id="NF009466">
    <property type="entry name" value="PRK12826.1-2"/>
    <property type="match status" value="1"/>
</dbReference>
<dbReference type="eggNOG" id="COG1028">
    <property type="taxonomic scope" value="Bacteria"/>
</dbReference>
<dbReference type="SMART" id="SM00822">
    <property type="entry name" value="PKS_KR"/>
    <property type="match status" value="1"/>
</dbReference>
<dbReference type="GO" id="GO:0004316">
    <property type="term" value="F:3-oxoacyl-[acyl-carrier-protein] reductase (NADPH) activity"/>
    <property type="evidence" value="ECO:0007669"/>
    <property type="project" value="UniProtKB-UniRule"/>
</dbReference>
<feature type="binding site" evidence="11">
    <location>
        <begin position="153"/>
        <end position="157"/>
    </location>
    <ligand>
        <name>NADP(+)</name>
        <dbReference type="ChEBI" id="CHEBI:58349"/>
    </ligand>
</feature>
<dbReference type="PRINTS" id="PR00080">
    <property type="entry name" value="SDRFAMILY"/>
</dbReference>
<dbReference type="EMBL" id="CP000096">
    <property type="protein sequence ID" value="ABB23021.1"/>
    <property type="molecule type" value="Genomic_DNA"/>
</dbReference>
<comment type="similarity">
    <text evidence="2 12">Belongs to the short-chain dehydrogenases/reductases (SDR) family.</text>
</comment>
<dbReference type="EC" id="1.1.1.100" evidence="3 12"/>
<evidence type="ECO:0000256" key="10">
    <source>
        <dbReference type="PIRSR" id="PIRSR611284-1"/>
    </source>
</evidence>
<keyword evidence="8 12" id="KW-0443">Lipid metabolism</keyword>
<gene>
    <name evidence="14" type="ordered locus">Plut_0131</name>
</gene>
<reference evidence="15" key="1">
    <citation type="submission" date="2005-08" db="EMBL/GenBank/DDBJ databases">
        <title>Complete sequence of Pelodictyon luteolum DSM 273.</title>
        <authorList>
            <consortium name="US DOE Joint Genome Institute"/>
            <person name="Copeland A."/>
            <person name="Lucas S."/>
            <person name="Lapidus A."/>
            <person name="Barry K."/>
            <person name="Detter J.C."/>
            <person name="Glavina T."/>
            <person name="Hammon N."/>
            <person name="Israni S."/>
            <person name="Pitluck S."/>
            <person name="Bryant D."/>
            <person name="Schmutz J."/>
            <person name="Larimer F."/>
            <person name="Land M."/>
            <person name="Kyrpides N."/>
            <person name="Ivanova N."/>
            <person name="Richardson P."/>
        </authorList>
    </citation>
    <scope>NUCLEOTIDE SEQUENCE [LARGE SCALE GENOMIC DNA]</scope>
    <source>
        <strain evidence="15">DSM 273 / BCRC 81028 / 2530</strain>
    </source>
</reference>
<accession>Q3B6L0</accession>
<keyword evidence="7 12" id="KW-0560">Oxidoreductase</keyword>
<dbReference type="HOGENOM" id="CLU_010194_1_3_10"/>
<dbReference type="AlphaFoldDB" id="Q3B6L0"/>
<evidence type="ECO:0000256" key="7">
    <source>
        <dbReference type="ARBA" id="ARBA00023002"/>
    </source>
</evidence>
<evidence type="ECO:0000256" key="4">
    <source>
        <dbReference type="ARBA" id="ARBA00022516"/>
    </source>
</evidence>
<dbReference type="Proteomes" id="UP000002709">
    <property type="component" value="Chromosome"/>
</dbReference>
<dbReference type="Gene3D" id="3.40.50.720">
    <property type="entry name" value="NAD(P)-binding Rossmann-like Domain"/>
    <property type="match status" value="1"/>
</dbReference>